<dbReference type="PIRSF" id="PIRSF002741">
    <property type="entry name" value="MppA"/>
    <property type="match status" value="1"/>
</dbReference>
<dbReference type="FunFam" id="3.10.105.10:FF:000001">
    <property type="entry name" value="Oligopeptide ABC transporter, oligopeptide-binding protein"/>
    <property type="match status" value="1"/>
</dbReference>
<organism evidence="8 9">
    <name type="scientific">Polycladospora coralii</name>
    <dbReference type="NCBI Taxonomy" id="2771432"/>
    <lineage>
        <taxon>Bacteria</taxon>
        <taxon>Bacillati</taxon>
        <taxon>Bacillota</taxon>
        <taxon>Bacilli</taxon>
        <taxon>Bacillales</taxon>
        <taxon>Thermoactinomycetaceae</taxon>
        <taxon>Polycladospora</taxon>
    </lineage>
</organism>
<comment type="similarity">
    <text evidence="2">Belongs to the bacterial solute-binding protein 5 family.</text>
</comment>
<dbReference type="Gene3D" id="3.90.76.10">
    <property type="entry name" value="Dipeptide-binding Protein, Domain 1"/>
    <property type="match status" value="1"/>
</dbReference>
<keyword evidence="5" id="KW-0653">Protein transport</keyword>
<gene>
    <name evidence="8" type="ORF">IC620_00715</name>
</gene>
<name>A0A926N7I1_9BACL</name>
<dbReference type="Gene3D" id="3.10.105.10">
    <property type="entry name" value="Dipeptide-binding Protein, Domain 3"/>
    <property type="match status" value="1"/>
</dbReference>
<dbReference type="GO" id="GO:0030288">
    <property type="term" value="C:outer membrane-bounded periplasmic space"/>
    <property type="evidence" value="ECO:0007669"/>
    <property type="project" value="UniProtKB-ARBA"/>
</dbReference>
<keyword evidence="9" id="KW-1185">Reference proteome</keyword>
<dbReference type="PANTHER" id="PTHR30290">
    <property type="entry name" value="PERIPLASMIC BINDING COMPONENT OF ABC TRANSPORTER"/>
    <property type="match status" value="1"/>
</dbReference>
<dbReference type="GO" id="GO:1904680">
    <property type="term" value="F:peptide transmembrane transporter activity"/>
    <property type="evidence" value="ECO:0007669"/>
    <property type="project" value="TreeGrafter"/>
</dbReference>
<evidence type="ECO:0000256" key="1">
    <source>
        <dbReference type="ARBA" id="ARBA00004196"/>
    </source>
</evidence>
<dbReference type="Pfam" id="PF00496">
    <property type="entry name" value="SBP_bac_5"/>
    <property type="match status" value="1"/>
</dbReference>
<feature type="domain" description="Solute-binding protein family 5" evidence="7">
    <location>
        <begin position="85"/>
        <end position="459"/>
    </location>
</feature>
<dbReference type="PROSITE" id="PS51257">
    <property type="entry name" value="PROKAR_LIPOPROTEIN"/>
    <property type="match status" value="1"/>
</dbReference>
<comment type="subcellular location">
    <subcellularLocation>
        <location evidence="1">Cell envelope</location>
    </subcellularLocation>
</comment>
<dbReference type="InterPro" id="IPR030678">
    <property type="entry name" value="Peptide/Ni-bd"/>
</dbReference>
<keyword evidence="3" id="KW-0813">Transport</keyword>
<comment type="caution">
    <text evidence="8">The sequence shown here is derived from an EMBL/GenBank/DDBJ whole genome shotgun (WGS) entry which is preliminary data.</text>
</comment>
<dbReference type="InterPro" id="IPR039424">
    <property type="entry name" value="SBP_5"/>
</dbReference>
<dbReference type="GO" id="GO:0015833">
    <property type="term" value="P:peptide transport"/>
    <property type="evidence" value="ECO:0007669"/>
    <property type="project" value="UniProtKB-KW"/>
</dbReference>
<evidence type="ECO:0000313" key="9">
    <source>
        <dbReference type="Proteomes" id="UP000661691"/>
    </source>
</evidence>
<dbReference type="SUPFAM" id="SSF53850">
    <property type="entry name" value="Periplasmic binding protein-like II"/>
    <property type="match status" value="1"/>
</dbReference>
<feature type="signal peptide" evidence="6">
    <location>
        <begin position="1"/>
        <end position="22"/>
    </location>
</feature>
<accession>A0A926N7I1</accession>
<dbReference type="Proteomes" id="UP000661691">
    <property type="component" value="Unassembled WGS sequence"/>
</dbReference>
<sequence>MRNWRKLTSTFAILLVASLVLSACSFGGGDSGDAKGNVINLIETAEPPNLDSARSTDSASFTILNNVNEGLYRLDQDSKPTLGMAAEEPTKSDDNKTYTFKLRDANWSDGKPVTAKDFEYAWKRAMNPDTASEYAFIMNAIDKAEEYNAGKAKAKEVGVKAIDDKTLEIRLKQDVPYLKDLLTFGTFLPQRQDIVEKHGEKYALDPDKMVFNGPFVLSEWKHESSFTYKKNDQYWEKDVVKLDTVNVTISKDATTSMNLYNTGKVDYTGVGSEFIDSNKDKPEYFLQPESTVFYTEMNQIKEDSIFKNAKIRKAVMIGIDRQTEMDKILKNGVPAAGFVSPAIRGNDDKKFRELAKVNIEYNPQEAKKLFDEGLKELGLDKAPTVEIVGDDTSGAKDDLTFVKEQLKQNLGLEVKITSVPFKERLERGKKGNFDLLLGGWAADYNDAMSYLEIFTTGYSYNRGKWSNKQYDELVKKAQANENFDERLEQLLEAEKIMIEDAGIAPGYFRSSPSLINQKIKDMHWHAIGPDYSLKWTYVEEGK</sequence>
<evidence type="ECO:0000256" key="4">
    <source>
        <dbReference type="ARBA" id="ARBA00022729"/>
    </source>
</evidence>
<dbReference type="PANTHER" id="PTHR30290:SF10">
    <property type="entry name" value="PERIPLASMIC OLIGOPEPTIDE-BINDING PROTEIN-RELATED"/>
    <property type="match status" value="1"/>
</dbReference>
<dbReference type="RefSeq" id="WP_191141301.1">
    <property type="nucleotide sequence ID" value="NZ_JACXAH010000002.1"/>
</dbReference>
<evidence type="ECO:0000256" key="2">
    <source>
        <dbReference type="ARBA" id="ARBA00005695"/>
    </source>
</evidence>
<protein>
    <submittedName>
        <fullName evidence="8">Peptide ABC transporter substrate-binding protein</fullName>
    </submittedName>
</protein>
<dbReference type="GO" id="GO:0043190">
    <property type="term" value="C:ATP-binding cassette (ABC) transporter complex"/>
    <property type="evidence" value="ECO:0007669"/>
    <property type="project" value="InterPro"/>
</dbReference>
<evidence type="ECO:0000256" key="6">
    <source>
        <dbReference type="SAM" id="SignalP"/>
    </source>
</evidence>
<keyword evidence="4 6" id="KW-0732">Signal</keyword>
<evidence type="ECO:0000259" key="7">
    <source>
        <dbReference type="Pfam" id="PF00496"/>
    </source>
</evidence>
<dbReference type="InterPro" id="IPR000914">
    <property type="entry name" value="SBP_5_dom"/>
</dbReference>
<evidence type="ECO:0000256" key="5">
    <source>
        <dbReference type="ARBA" id="ARBA00022856"/>
    </source>
</evidence>
<evidence type="ECO:0000256" key="3">
    <source>
        <dbReference type="ARBA" id="ARBA00022448"/>
    </source>
</evidence>
<dbReference type="Gene3D" id="3.40.190.10">
    <property type="entry name" value="Periplasmic binding protein-like II"/>
    <property type="match status" value="1"/>
</dbReference>
<proteinExistence type="inferred from homology"/>
<reference evidence="9" key="1">
    <citation type="submission" date="2022-10" db="EMBL/GenBank/DDBJ databases">
        <title>A novel bacterium of genus Hazenella, isolated from South China Sea.</title>
        <authorList>
            <person name="Huang H."/>
            <person name="Mo K."/>
            <person name="Hu Y."/>
        </authorList>
    </citation>
    <scope>NUCLEOTIDE SEQUENCE [LARGE SCALE GENOMIC DNA]</scope>
    <source>
        <strain evidence="9">IB182357</strain>
    </source>
</reference>
<keyword evidence="5" id="KW-0571">Peptide transport</keyword>
<dbReference type="EMBL" id="JACXAH010000002">
    <property type="protein sequence ID" value="MBD1370883.1"/>
    <property type="molecule type" value="Genomic_DNA"/>
</dbReference>
<evidence type="ECO:0000313" key="8">
    <source>
        <dbReference type="EMBL" id="MBD1370883.1"/>
    </source>
</evidence>
<dbReference type="CDD" id="cd08504">
    <property type="entry name" value="PBP2_OppA"/>
    <property type="match status" value="1"/>
</dbReference>
<dbReference type="FunFam" id="3.90.76.10:FF:000001">
    <property type="entry name" value="Oligopeptide ABC transporter substrate-binding protein"/>
    <property type="match status" value="1"/>
</dbReference>
<feature type="chain" id="PRO_5036794790" evidence="6">
    <location>
        <begin position="23"/>
        <end position="542"/>
    </location>
</feature>
<dbReference type="AlphaFoldDB" id="A0A926N7I1"/>